<protein>
    <submittedName>
        <fullName evidence="1">Uncharacterized protein</fullName>
    </submittedName>
</protein>
<dbReference type="Proteomes" id="UP000236343">
    <property type="component" value="Unassembled WGS sequence"/>
</dbReference>
<dbReference type="VEuPathDB" id="ToxoDB:TGCOUG_393150"/>
<evidence type="ECO:0000313" key="1">
    <source>
        <dbReference type="EMBL" id="PIM01265.1"/>
    </source>
</evidence>
<gene>
    <name evidence="1" type="ORF">TGCOUG_393150</name>
</gene>
<evidence type="ECO:0000313" key="2">
    <source>
        <dbReference type="Proteomes" id="UP000236343"/>
    </source>
</evidence>
<sequence>MVPFHLKLPPFKCSISDKHSRFEIRKRIGLSATYGYTGGRNRPRLQCVGVFMWRSWWSLAYLHPDFANVSPKDTKVRSLAPVEGSFSFHAPTDAKAPTWLHHRLSAHSRVRVQRASDGRINYRMPFCPSDQEERQTTPSSDQEPFLVCSFAAGPCCSIHACFRLLSGLPLAGQPLWIASQR</sequence>
<name>A0A2G8Y1W1_TOXGO</name>
<organism evidence="1 2">
    <name type="scientific">Toxoplasma gondii COUG</name>
    <dbReference type="NCBI Taxonomy" id="1074873"/>
    <lineage>
        <taxon>Eukaryota</taxon>
        <taxon>Sar</taxon>
        <taxon>Alveolata</taxon>
        <taxon>Apicomplexa</taxon>
        <taxon>Conoidasida</taxon>
        <taxon>Coccidia</taxon>
        <taxon>Eucoccidiorida</taxon>
        <taxon>Eimeriorina</taxon>
        <taxon>Sarcocystidae</taxon>
        <taxon>Toxoplasma</taxon>
    </lineage>
</organism>
<proteinExistence type="predicted"/>
<dbReference type="AlphaFoldDB" id="A0A2G8Y1W1"/>
<dbReference type="EMBL" id="AGQR02001639">
    <property type="protein sequence ID" value="PIM01265.1"/>
    <property type="molecule type" value="Genomic_DNA"/>
</dbReference>
<accession>A0A2G8Y1W1</accession>
<reference evidence="1 2" key="1">
    <citation type="journal article" date="2016" name="Nat. Commun.">
        <title>Local admixture of amplified and diversified secreted pathogenesis determinants shapes mosaic Toxoplasma gondii genomes.</title>
        <authorList>
            <person name="Lorenzi H."/>
            <person name="Khan A."/>
            <person name="Behnke M.S."/>
            <person name="Namasivayam S."/>
            <person name="Swapna L.S."/>
            <person name="Hadjithomas M."/>
            <person name="Karamycheva S."/>
            <person name="Pinney D."/>
            <person name="Brunk B.P."/>
            <person name="Ajioka J.W."/>
            <person name="Ajzenberg D."/>
            <person name="Boothroyd J.C."/>
            <person name="Boyle J.P."/>
            <person name="Darde M.L."/>
            <person name="Diaz-Miranda M.A."/>
            <person name="Dubey J.P."/>
            <person name="Fritz H.M."/>
            <person name="Gennari S.M."/>
            <person name="Gregory B.D."/>
            <person name="Kim K."/>
            <person name="Saeij J.P."/>
            <person name="Su C."/>
            <person name="White M.W."/>
            <person name="Zhu X.Q."/>
            <person name="Howe D.K."/>
            <person name="Rosenthal B.M."/>
            <person name="Grigg M.E."/>
            <person name="Parkinson J."/>
            <person name="Liu L."/>
            <person name="Kissinger J.C."/>
            <person name="Roos D.S."/>
            <person name="Sibley L.D."/>
        </authorList>
    </citation>
    <scope>NUCLEOTIDE SEQUENCE [LARGE SCALE GENOMIC DNA]</scope>
    <source>
        <strain evidence="1 2">COUG</strain>
    </source>
</reference>
<comment type="caution">
    <text evidence="1">The sequence shown here is derived from an EMBL/GenBank/DDBJ whole genome shotgun (WGS) entry which is preliminary data.</text>
</comment>